<proteinExistence type="predicted"/>
<organism evidence="1">
    <name type="scientific">marine sediment metagenome</name>
    <dbReference type="NCBI Taxonomy" id="412755"/>
    <lineage>
        <taxon>unclassified sequences</taxon>
        <taxon>metagenomes</taxon>
        <taxon>ecological metagenomes</taxon>
    </lineage>
</organism>
<gene>
    <name evidence="1" type="ORF">S06H3_22863</name>
</gene>
<comment type="caution">
    <text evidence="1">The sequence shown here is derived from an EMBL/GenBank/DDBJ whole genome shotgun (WGS) entry which is preliminary data.</text>
</comment>
<evidence type="ECO:0000313" key="1">
    <source>
        <dbReference type="EMBL" id="GAI02998.1"/>
    </source>
</evidence>
<reference evidence="1" key="1">
    <citation type="journal article" date="2014" name="Front. Microbiol.">
        <title>High frequency of phylogenetically diverse reductive dehalogenase-homologous genes in deep subseafloor sedimentary metagenomes.</title>
        <authorList>
            <person name="Kawai M."/>
            <person name="Futagami T."/>
            <person name="Toyoda A."/>
            <person name="Takaki Y."/>
            <person name="Nishi S."/>
            <person name="Hori S."/>
            <person name="Arai W."/>
            <person name="Tsubouchi T."/>
            <person name="Morono Y."/>
            <person name="Uchiyama I."/>
            <person name="Ito T."/>
            <person name="Fujiyama A."/>
            <person name="Inagaki F."/>
            <person name="Takami H."/>
        </authorList>
    </citation>
    <scope>NUCLEOTIDE SEQUENCE</scope>
    <source>
        <strain evidence="1">Expedition CK06-06</strain>
    </source>
</reference>
<protein>
    <submittedName>
        <fullName evidence="1">Uncharacterized protein</fullName>
    </submittedName>
</protein>
<sequence>EVIVEEIKNLLSKQKRINFLHFLREKNNVAIAVAYFNVDLHNIAYSLFGKQGKSSIKLKVKMKKLKVKKT</sequence>
<feature type="non-terminal residue" evidence="1">
    <location>
        <position position="1"/>
    </location>
</feature>
<name>X1K8S9_9ZZZZ</name>
<dbReference type="EMBL" id="BARV01012307">
    <property type="protein sequence ID" value="GAI02998.1"/>
    <property type="molecule type" value="Genomic_DNA"/>
</dbReference>
<dbReference type="AlphaFoldDB" id="X1K8S9"/>
<accession>X1K8S9</accession>